<sequence>MVQRSNTRDRTGIGLKYSHYLRVFLWRAAPAHLSVMDVSSMRERAMYELWLRSAG</sequence>
<dbReference type="AlphaFoldDB" id="A0A0C3LRR8"/>
<proteinExistence type="predicted"/>
<organism evidence="1 2">
    <name type="scientific">Tulasnella calospora MUT 4182</name>
    <dbReference type="NCBI Taxonomy" id="1051891"/>
    <lineage>
        <taxon>Eukaryota</taxon>
        <taxon>Fungi</taxon>
        <taxon>Dikarya</taxon>
        <taxon>Basidiomycota</taxon>
        <taxon>Agaricomycotina</taxon>
        <taxon>Agaricomycetes</taxon>
        <taxon>Cantharellales</taxon>
        <taxon>Tulasnellaceae</taxon>
        <taxon>Tulasnella</taxon>
    </lineage>
</organism>
<name>A0A0C3LRR8_9AGAM</name>
<protein>
    <submittedName>
        <fullName evidence="1">Uncharacterized protein</fullName>
    </submittedName>
</protein>
<dbReference type="HOGENOM" id="CLU_3034083_0_0_1"/>
<dbReference type="EMBL" id="KN823068">
    <property type="protein sequence ID" value="KIO24112.1"/>
    <property type="molecule type" value="Genomic_DNA"/>
</dbReference>
<evidence type="ECO:0000313" key="2">
    <source>
        <dbReference type="Proteomes" id="UP000054248"/>
    </source>
</evidence>
<dbReference type="Proteomes" id="UP000054248">
    <property type="component" value="Unassembled WGS sequence"/>
</dbReference>
<keyword evidence="2" id="KW-1185">Reference proteome</keyword>
<reference evidence="1 2" key="1">
    <citation type="submission" date="2014-04" db="EMBL/GenBank/DDBJ databases">
        <authorList>
            <consortium name="DOE Joint Genome Institute"/>
            <person name="Kuo A."/>
            <person name="Girlanda M."/>
            <person name="Perotto S."/>
            <person name="Kohler A."/>
            <person name="Nagy L.G."/>
            <person name="Floudas D."/>
            <person name="Copeland A."/>
            <person name="Barry K.W."/>
            <person name="Cichocki N."/>
            <person name="Veneault-Fourrey C."/>
            <person name="LaButti K."/>
            <person name="Lindquist E.A."/>
            <person name="Lipzen A."/>
            <person name="Lundell T."/>
            <person name="Morin E."/>
            <person name="Murat C."/>
            <person name="Sun H."/>
            <person name="Tunlid A."/>
            <person name="Henrissat B."/>
            <person name="Grigoriev I.V."/>
            <person name="Hibbett D.S."/>
            <person name="Martin F."/>
            <person name="Nordberg H.P."/>
            <person name="Cantor M.N."/>
            <person name="Hua S.X."/>
        </authorList>
    </citation>
    <scope>NUCLEOTIDE SEQUENCE [LARGE SCALE GENOMIC DNA]</scope>
    <source>
        <strain evidence="1 2">MUT 4182</strain>
    </source>
</reference>
<evidence type="ECO:0000313" key="1">
    <source>
        <dbReference type="EMBL" id="KIO24112.1"/>
    </source>
</evidence>
<accession>A0A0C3LRR8</accession>
<reference evidence="2" key="2">
    <citation type="submission" date="2015-01" db="EMBL/GenBank/DDBJ databases">
        <title>Evolutionary Origins and Diversification of the Mycorrhizal Mutualists.</title>
        <authorList>
            <consortium name="DOE Joint Genome Institute"/>
            <consortium name="Mycorrhizal Genomics Consortium"/>
            <person name="Kohler A."/>
            <person name="Kuo A."/>
            <person name="Nagy L.G."/>
            <person name="Floudas D."/>
            <person name="Copeland A."/>
            <person name="Barry K.W."/>
            <person name="Cichocki N."/>
            <person name="Veneault-Fourrey C."/>
            <person name="LaButti K."/>
            <person name="Lindquist E.A."/>
            <person name="Lipzen A."/>
            <person name="Lundell T."/>
            <person name="Morin E."/>
            <person name="Murat C."/>
            <person name="Riley R."/>
            <person name="Ohm R."/>
            <person name="Sun H."/>
            <person name="Tunlid A."/>
            <person name="Henrissat B."/>
            <person name="Grigoriev I.V."/>
            <person name="Hibbett D.S."/>
            <person name="Martin F."/>
        </authorList>
    </citation>
    <scope>NUCLEOTIDE SEQUENCE [LARGE SCALE GENOMIC DNA]</scope>
    <source>
        <strain evidence="2">MUT 4182</strain>
    </source>
</reference>
<gene>
    <name evidence="1" type="ORF">M407DRAFT_244566</name>
</gene>